<proteinExistence type="predicted"/>
<dbReference type="Proteomes" id="UP000683925">
    <property type="component" value="Unassembled WGS sequence"/>
</dbReference>
<keyword evidence="1" id="KW-1133">Transmembrane helix</keyword>
<organism evidence="2 3">
    <name type="scientific">Paramecium octaurelia</name>
    <dbReference type="NCBI Taxonomy" id="43137"/>
    <lineage>
        <taxon>Eukaryota</taxon>
        <taxon>Sar</taxon>
        <taxon>Alveolata</taxon>
        <taxon>Ciliophora</taxon>
        <taxon>Intramacronucleata</taxon>
        <taxon>Oligohymenophorea</taxon>
        <taxon>Peniculida</taxon>
        <taxon>Parameciidae</taxon>
        <taxon>Paramecium</taxon>
    </lineage>
</organism>
<gene>
    <name evidence="2" type="ORF">POCTA_138.1.T1030019</name>
</gene>
<reference evidence="2" key="1">
    <citation type="submission" date="2021-01" db="EMBL/GenBank/DDBJ databases">
        <authorList>
            <consortium name="Genoscope - CEA"/>
            <person name="William W."/>
        </authorList>
    </citation>
    <scope>NUCLEOTIDE SEQUENCE</scope>
</reference>
<evidence type="ECO:0000313" key="3">
    <source>
        <dbReference type="Proteomes" id="UP000683925"/>
    </source>
</evidence>
<keyword evidence="1" id="KW-0812">Transmembrane</keyword>
<sequence length="139" mass="15267">MAFFGKVLLFAALAGYSFLLFTDVQLGKQFEAKYSEFQKNHHVKSYIPSDYFKLLPAVLARQVISGLIASSFLMFLCGCFAILPVLGLLLQAAITANPLINNDQATQIEFLKTLALVGGLFLWSSSNCAAKKVNKVKPE</sequence>
<comment type="caution">
    <text evidence="2">The sequence shown here is derived from an EMBL/GenBank/DDBJ whole genome shotgun (WGS) entry which is preliminary data.</text>
</comment>
<evidence type="ECO:0000256" key="1">
    <source>
        <dbReference type="SAM" id="Phobius"/>
    </source>
</evidence>
<keyword evidence="1" id="KW-0472">Membrane</keyword>
<dbReference type="AlphaFoldDB" id="A0A8S1WX49"/>
<name>A0A8S1WX49_PAROT</name>
<protein>
    <submittedName>
        <fullName evidence="2">Uncharacterized protein</fullName>
    </submittedName>
</protein>
<keyword evidence="3" id="KW-1185">Reference proteome</keyword>
<dbReference type="EMBL" id="CAJJDP010000103">
    <property type="protein sequence ID" value="CAD8192759.1"/>
    <property type="molecule type" value="Genomic_DNA"/>
</dbReference>
<dbReference type="OrthoDB" id="304049at2759"/>
<evidence type="ECO:0000313" key="2">
    <source>
        <dbReference type="EMBL" id="CAD8192759.1"/>
    </source>
</evidence>
<dbReference type="OMA" id="WSSSNCA"/>
<feature type="transmembrane region" description="Helical" evidence="1">
    <location>
        <begin position="63"/>
        <end position="90"/>
    </location>
</feature>
<accession>A0A8S1WX49</accession>